<keyword evidence="10" id="KW-1185">Reference proteome</keyword>
<evidence type="ECO:0000256" key="5">
    <source>
        <dbReference type="ARBA" id="ARBA00022842"/>
    </source>
</evidence>
<dbReference type="PROSITE" id="PS51462">
    <property type="entry name" value="NUDIX"/>
    <property type="match status" value="1"/>
</dbReference>
<dbReference type="GO" id="GO:0016818">
    <property type="term" value="F:hydrolase activity, acting on acid anhydrides, in phosphorus-containing anhydrides"/>
    <property type="evidence" value="ECO:0007669"/>
    <property type="project" value="InterPro"/>
</dbReference>
<evidence type="ECO:0000256" key="1">
    <source>
        <dbReference type="ARBA" id="ARBA00001936"/>
    </source>
</evidence>
<evidence type="ECO:0000256" key="2">
    <source>
        <dbReference type="ARBA" id="ARBA00001946"/>
    </source>
</evidence>
<dbReference type="KEGG" id="hni:W911_10205"/>
<dbReference type="EMBL" id="CP006912">
    <property type="protein sequence ID" value="AHB48679.1"/>
    <property type="molecule type" value="Genomic_DNA"/>
</dbReference>
<dbReference type="HOGENOM" id="CLU_100941_0_0_5"/>
<evidence type="ECO:0000256" key="4">
    <source>
        <dbReference type="ARBA" id="ARBA00022801"/>
    </source>
</evidence>
<keyword evidence="4 9" id="KW-0378">Hydrolase</keyword>
<reference evidence="9 10" key="1">
    <citation type="journal article" date="2014" name="Genome Announc.">
        <title>Complete Genome Sequence of Hyphomicrobium nitrativorans Strain NL23, a Denitrifying Bacterium Isolated from Biofilm of a Methanol-Fed Denitrification System Treating Seawater at the Montreal Biodome.</title>
        <authorList>
            <person name="Martineau C."/>
            <person name="Villeneuve C."/>
            <person name="Mauffrey F."/>
            <person name="Villemur R."/>
        </authorList>
    </citation>
    <scope>NUCLEOTIDE SEQUENCE [LARGE SCALE GENOMIC DNA]</scope>
    <source>
        <strain evidence="9">NL23</strain>
    </source>
</reference>
<keyword evidence="3" id="KW-0479">Metal-binding</keyword>
<evidence type="ECO:0000256" key="7">
    <source>
        <dbReference type="SAM" id="MobiDB-lite"/>
    </source>
</evidence>
<dbReference type="AlphaFoldDB" id="V5SFE2"/>
<keyword evidence="6" id="KW-0464">Manganese</keyword>
<dbReference type="Proteomes" id="UP000018542">
    <property type="component" value="Chromosome"/>
</dbReference>
<organism evidence="9 10">
    <name type="scientific">Hyphomicrobium nitrativorans NL23</name>
    <dbReference type="NCBI Taxonomy" id="1029756"/>
    <lineage>
        <taxon>Bacteria</taxon>
        <taxon>Pseudomonadati</taxon>
        <taxon>Pseudomonadota</taxon>
        <taxon>Alphaproteobacteria</taxon>
        <taxon>Hyphomicrobiales</taxon>
        <taxon>Hyphomicrobiaceae</taxon>
        <taxon>Hyphomicrobium</taxon>
    </lineage>
</organism>
<dbReference type="PANTHER" id="PTHR12318">
    <property type="entry name" value="TESTOSTERONE-REGULATED PROTEIN RP2"/>
    <property type="match status" value="1"/>
</dbReference>
<dbReference type="PANTHER" id="PTHR12318:SF0">
    <property type="entry name" value="ACYL-COENZYME A DIPHOSPHATASE NUDT19"/>
    <property type="match status" value="1"/>
</dbReference>
<dbReference type="CDD" id="cd18870">
    <property type="entry name" value="NUDIX_AcylCoAdiphos_Nudt19"/>
    <property type="match status" value="1"/>
</dbReference>
<protein>
    <submittedName>
        <fullName evidence="9">NUDIX hydrolase</fullName>
    </submittedName>
</protein>
<keyword evidence="5" id="KW-0460">Magnesium</keyword>
<name>V5SFE2_9HYPH</name>
<proteinExistence type="predicted"/>
<evidence type="ECO:0000313" key="9">
    <source>
        <dbReference type="EMBL" id="AHB48679.1"/>
    </source>
</evidence>
<accession>V5SFE2</accession>
<evidence type="ECO:0000256" key="3">
    <source>
        <dbReference type="ARBA" id="ARBA00022723"/>
    </source>
</evidence>
<sequence>MRRTSPSCPTPSPLPPSPPQRAGPQATQALRPRDAATLVIVDRSAPTPRVLMGRRHPGQVFLPDTFVFPGGRVEPADRALARRLALPPREAERLSYAVHGRPTDARAAALALAAIRETFEETGFVLGTPASGPPSAAPGAWLDFMRAGHHPRLDGLTFFARAITPPGRTRRYDTRFFLTDAAAVTHCPGNLDGELLDIDWFTLDEARRLNLPSITHHVLEDVAKLLARPAKRLAARDVPFYRHRYGRFERTLLRPPEQNGR</sequence>
<evidence type="ECO:0000313" key="10">
    <source>
        <dbReference type="Proteomes" id="UP000018542"/>
    </source>
</evidence>
<dbReference type="InterPro" id="IPR000086">
    <property type="entry name" value="NUDIX_hydrolase_dom"/>
</dbReference>
<dbReference type="InterPro" id="IPR015797">
    <property type="entry name" value="NUDIX_hydrolase-like_dom_sf"/>
</dbReference>
<dbReference type="GO" id="GO:0046872">
    <property type="term" value="F:metal ion binding"/>
    <property type="evidence" value="ECO:0007669"/>
    <property type="project" value="UniProtKB-KW"/>
</dbReference>
<dbReference type="PATRIC" id="fig|1029756.8.peg.2118"/>
<dbReference type="Gene3D" id="3.90.79.10">
    <property type="entry name" value="Nucleoside Triphosphate Pyrophosphohydrolase"/>
    <property type="match status" value="1"/>
</dbReference>
<feature type="domain" description="Nudix hydrolase" evidence="8">
    <location>
        <begin position="31"/>
        <end position="224"/>
    </location>
</feature>
<dbReference type="InterPro" id="IPR039121">
    <property type="entry name" value="NUDT19"/>
</dbReference>
<comment type="cofactor">
    <cofactor evidence="2">
        <name>Mg(2+)</name>
        <dbReference type="ChEBI" id="CHEBI:18420"/>
    </cofactor>
</comment>
<feature type="region of interest" description="Disordered" evidence="7">
    <location>
        <begin position="1"/>
        <end position="29"/>
    </location>
</feature>
<comment type="cofactor">
    <cofactor evidence="1">
        <name>Mn(2+)</name>
        <dbReference type="ChEBI" id="CHEBI:29035"/>
    </cofactor>
</comment>
<gene>
    <name evidence="9" type="ORF">W911_10205</name>
</gene>
<evidence type="ECO:0000256" key="6">
    <source>
        <dbReference type="ARBA" id="ARBA00023211"/>
    </source>
</evidence>
<evidence type="ECO:0000259" key="8">
    <source>
        <dbReference type="PROSITE" id="PS51462"/>
    </source>
</evidence>
<feature type="compositionally biased region" description="Pro residues" evidence="7">
    <location>
        <begin position="8"/>
        <end position="21"/>
    </location>
</feature>
<dbReference type="STRING" id="1029756.W911_10205"/>
<dbReference type="SUPFAM" id="SSF55811">
    <property type="entry name" value="Nudix"/>
    <property type="match status" value="1"/>
</dbReference>